<dbReference type="AlphaFoldDB" id="A0A382QMD7"/>
<name>A0A382QMD7_9ZZZZ</name>
<protein>
    <submittedName>
        <fullName evidence="1">Uncharacterized protein</fullName>
    </submittedName>
</protein>
<dbReference type="PROSITE" id="PS51257">
    <property type="entry name" value="PROKAR_LIPOPROTEIN"/>
    <property type="match status" value="1"/>
</dbReference>
<reference evidence="1" key="1">
    <citation type="submission" date="2018-05" db="EMBL/GenBank/DDBJ databases">
        <authorList>
            <person name="Lanie J.A."/>
            <person name="Ng W.-L."/>
            <person name="Kazmierczak K.M."/>
            <person name="Andrzejewski T.M."/>
            <person name="Davidsen T.M."/>
            <person name="Wayne K.J."/>
            <person name="Tettelin H."/>
            <person name="Glass J.I."/>
            <person name="Rusch D."/>
            <person name="Podicherti R."/>
            <person name="Tsui H.-C.T."/>
            <person name="Winkler M.E."/>
        </authorList>
    </citation>
    <scope>NUCLEOTIDE SEQUENCE</scope>
</reference>
<dbReference type="EMBL" id="UINC01115118">
    <property type="protein sequence ID" value="SVC85902.1"/>
    <property type="molecule type" value="Genomic_DNA"/>
</dbReference>
<feature type="non-terminal residue" evidence="1">
    <location>
        <position position="114"/>
    </location>
</feature>
<accession>A0A382QMD7</accession>
<sequence>MKWIRNLLFLIVPIIVGCSSSTTSGIRPGGIHAYLAQGDDTNVWADIYTGTLTLNSSADVVGGGTGEDVLTESVTVEVTTDGNVFLTLQGKTISGIMDNSGAWVVLASIGEFSS</sequence>
<organism evidence="1">
    <name type="scientific">marine metagenome</name>
    <dbReference type="NCBI Taxonomy" id="408172"/>
    <lineage>
        <taxon>unclassified sequences</taxon>
        <taxon>metagenomes</taxon>
        <taxon>ecological metagenomes</taxon>
    </lineage>
</organism>
<gene>
    <name evidence="1" type="ORF">METZ01_LOCUS338756</name>
</gene>
<proteinExistence type="predicted"/>
<evidence type="ECO:0000313" key="1">
    <source>
        <dbReference type="EMBL" id="SVC85902.1"/>
    </source>
</evidence>